<evidence type="ECO:0000313" key="8">
    <source>
        <dbReference type="Proteomes" id="UP000677537"/>
    </source>
</evidence>
<dbReference type="GO" id="GO:0046872">
    <property type="term" value="F:metal ion binding"/>
    <property type="evidence" value="ECO:0007669"/>
    <property type="project" value="UniProtKB-KW"/>
</dbReference>
<keyword evidence="2" id="KW-0479">Metal-binding</keyword>
<evidence type="ECO:0000256" key="5">
    <source>
        <dbReference type="ARBA" id="ARBA00023014"/>
    </source>
</evidence>
<dbReference type="PANTHER" id="PTHR43498">
    <property type="entry name" value="FERREDOXIN:COB-COM HETERODISULFIDE REDUCTASE SUBUNIT A"/>
    <property type="match status" value="1"/>
</dbReference>
<keyword evidence="5" id="KW-0411">Iron-sulfur</keyword>
<dbReference type="Pfam" id="PF12831">
    <property type="entry name" value="FAD_oxidored"/>
    <property type="match status" value="1"/>
</dbReference>
<dbReference type="Proteomes" id="UP000677537">
    <property type="component" value="Unassembled WGS sequence"/>
</dbReference>
<dbReference type="SUPFAM" id="SSF51905">
    <property type="entry name" value="FAD/NAD(P)-binding domain"/>
    <property type="match status" value="1"/>
</dbReference>
<evidence type="ECO:0000256" key="4">
    <source>
        <dbReference type="ARBA" id="ARBA00023004"/>
    </source>
</evidence>
<dbReference type="GO" id="GO:0051539">
    <property type="term" value="F:4 iron, 4 sulfur cluster binding"/>
    <property type="evidence" value="ECO:0007669"/>
    <property type="project" value="UniProtKB-KW"/>
</dbReference>
<keyword evidence="1" id="KW-0004">4Fe-4S</keyword>
<dbReference type="AlphaFoldDB" id="A0A940MQC9"/>
<name>A0A940MQC9_9PROT</name>
<keyword evidence="8" id="KW-1185">Reference proteome</keyword>
<dbReference type="InterPro" id="IPR039650">
    <property type="entry name" value="HdrA-like"/>
</dbReference>
<dbReference type="EMBL" id="JAGIZA010000001">
    <property type="protein sequence ID" value="MBP0491554.1"/>
    <property type="molecule type" value="Genomic_DNA"/>
</dbReference>
<comment type="caution">
    <text evidence="7">The sequence shown here is derived from an EMBL/GenBank/DDBJ whole genome shotgun (WGS) entry which is preliminary data.</text>
</comment>
<feature type="region of interest" description="Disordered" evidence="6">
    <location>
        <begin position="1"/>
        <end position="23"/>
    </location>
</feature>
<evidence type="ECO:0000256" key="6">
    <source>
        <dbReference type="SAM" id="MobiDB-lite"/>
    </source>
</evidence>
<keyword evidence="3" id="KW-0560">Oxidoreductase</keyword>
<evidence type="ECO:0000313" key="7">
    <source>
        <dbReference type="EMBL" id="MBP0491554.1"/>
    </source>
</evidence>
<proteinExistence type="predicted"/>
<dbReference type="InterPro" id="IPR036188">
    <property type="entry name" value="FAD/NAD-bd_sf"/>
</dbReference>
<sequence length="477" mass="49360">MSRGGEWPADVPPPPGTPGRPGMLQRCPASFPVRGIDALLPQGLPRPAGGAPMTMLEAEVLVMGGGMAGTVAAIAAARAGAEVLLVERLGFLGGAATAAAVGQFVGWETRAGRRMVGGIAEEIVVRLQAAGGSDGHSHFTMSTGHRMDRVCYDPELLKPVLDALCAEAGVRLLFHAALLGVEREGATITAVRVLTKAGPWTVRPNTVIDASGDLDLLASAGAEFLELAEGQSMQPATAMFRFGPMDLDAFEAIPGPELAALARQGVEEGRLARAALHASRIQDTRDAWFNISRIAFDATDPLALSAAEVEGRRQALAAAAFLAERVPGCAGGRLVATAPVIGVRESRRAVGRHLLTEAELHAGTPFPDRIAWGAYPMDIHPPKGGGLHFEEFGADHAYAIPFGSLVPRGFGNVLVAGRGISATHKAHAAIRVMPIVMAIGQAAGVAAAQSIAGNAPVAEADTARLQARLRADGAILP</sequence>
<organism evidence="7 8">
    <name type="scientific">Roseomonas indoligenes</name>
    <dbReference type="NCBI Taxonomy" id="2820811"/>
    <lineage>
        <taxon>Bacteria</taxon>
        <taxon>Pseudomonadati</taxon>
        <taxon>Pseudomonadota</taxon>
        <taxon>Alphaproteobacteria</taxon>
        <taxon>Acetobacterales</taxon>
        <taxon>Roseomonadaceae</taxon>
        <taxon>Roseomonas</taxon>
    </lineage>
</organism>
<protein>
    <submittedName>
        <fullName evidence="7">FAD-dependent oxidoreductase</fullName>
    </submittedName>
</protein>
<keyword evidence="4" id="KW-0408">Iron</keyword>
<accession>A0A940MQC9</accession>
<evidence type="ECO:0000256" key="3">
    <source>
        <dbReference type="ARBA" id="ARBA00023002"/>
    </source>
</evidence>
<evidence type="ECO:0000256" key="1">
    <source>
        <dbReference type="ARBA" id="ARBA00022485"/>
    </source>
</evidence>
<gene>
    <name evidence="7" type="ORF">J5Y10_02035</name>
</gene>
<evidence type="ECO:0000256" key="2">
    <source>
        <dbReference type="ARBA" id="ARBA00022723"/>
    </source>
</evidence>
<reference evidence="7" key="1">
    <citation type="submission" date="2021-03" db="EMBL/GenBank/DDBJ databases">
        <authorList>
            <person name="So Y."/>
        </authorList>
    </citation>
    <scope>NUCLEOTIDE SEQUENCE</scope>
    <source>
        <strain evidence="7">SG15</strain>
    </source>
</reference>
<dbReference type="GO" id="GO:0016491">
    <property type="term" value="F:oxidoreductase activity"/>
    <property type="evidence" value="ECO:0007669"/>
    <property type="project" value="UniProtKB-KW"/>
</dbReference>
<dbReference type="Gene3D" id="3.50.50.60">
    <property type="entry name" value="FAD/NAD(P)-binding domain"/>
    <property type="match status" value="1"/>
</dbReference>
<dbReference type="PANTHER" id="PTHR43498:SF1">
    <property type="entry name" value="COB--COM HETERODISULFIDE REDUCTASE IRON-SULFUR SUBUNIT A"/>
    <property type="match status" value="1"/>
</dbReference>